<name>A0A0F9QEZ6_9ZZZZ</name>
<organism evidence="1">
    <name type="scientific">marine sediment metagenome</name>
    <dbReference type="NCBI Taxonomy" id="412755"/>
    <lineage>
        <taxon>unclassified sequences</taxon>
        <taxon>metagenomes</taxon>
        <taxon>ecological metagenomes</taxon>
    </lineage>
</organism>
<reference evidence="1" key="1">
    <citation type="journal article" date="2015" name="Nature">
        <title>Complex archaea that bridge the gap between prokaryotes and eukaryotes.</title>
        <authorList>
            <person name="Spang A."/>
            <person name="Saw J.H."/>
            <person name="Jorgensen S.L."/>
            <person name="Zaremba-Niedzwiedzka K."/>
            <person name="Martijn J."/>
            <person name="Lind A.E."/>
            <person name="van Eijk R."/>
            <person name="Schleper C."/>
            <person name="Guy L."/>
            <person name="Ettema T.J."/>
        </authorList>
    </citation>
    <scope>NUCLEOTIDE SEQUENCE</scope>
</reference>
<protein>
    <submittedName>
        <fullName evidence="1">Uncharacterized protein</fullName>
    </submittedName>
</protein>
<comment type="caution">
    <text evidence="1">The sequence shown here is derived from an EMBL/GenBank/DDBJ whole genome shotgun (WGS) entry which is preliminary data.</text>
</comment>
<dbReference type="AlphaFoldDB" id="A0A0F9QEZ6"/>
<evidence type="ECO:0000313" key="1">
    <source>
        <dbReference type="EMBL" id="KKN41104.1"/>
    </source>
</evidence>
<proteinExistence type="predicted"/>
<dbReference type="EMBL" id="LAZR01001668">
    <property type="protein sequence ID" value="KKN41104.1"/>
    <property type="molecule type" value="Genomic_DNA"/>
</dbReference>
<accession>A0A0F9QEZ6</accession>
<gene>
    <name evidence="1" type="ORF">LCGC14_0726650</name>
</gene>
<sequence length="86" mass="9872">MSMRRIGDKEFTGWQAMNALAGNVNYWIYLSPDNTEAALVNTINNQVIYIMDRKSGAQTYKCRNHQKHAQFFYAMKGGPIKARRVA</sequence>